<reference evidence="1 2" key="1">
    <citation type="submission" date="2021-03" db="EMBL/GenBank/DDBJ databases">
        <title>Flavobacterium kribbensis sp. nov, an endophytic bacteria, isolated from soybean.</title>
        <authorList>
            <person name="Lee J."/>
            <person name="Seo J."/>
        </authorList>
    </citation>
    <scope>NUCLEOTIDE SEQUENCE [LARGE SCALE GENOMIC DNA]</scope>
    <source>
        <strain evidence="1 2">BB8</strain>
    </source>
</reference>
<proteinExistence type="predicted"/>
<dbReference type="RefSeq" id="WP_207295795.1">
    <property type="nucleotide sequence ID" value="NZ_CP071448.1"/>
</dbReference>
<accession>A0ABX7QC20</accession>
<sequence>MKDEEKAKEFDHSIFVVYDKSELIDFLKLDYKGRNFLLCLFDKQLQVKLSIFDEIKNFNLIDASKTRAEVFKDLKLYFKKKTDSATKFPDMNFLNFKNKEMPDDDFQKALFFMI</sequence>
<organism evidence="1 2">
    <name type="scientific">Flavobacterium endoglycinae</name>
    <dbReference type="NCBI Taxonomy" id="2816357"/>
    <lineage>
        <taxon>Bacteria</taxon>
        <taxon>Pseudomonadati</taxon>
        <taxon>Bacteroidota</taxon>
        <taxon>Flavobacteriia</taxon>
        <taxon>Flavobacteriales</taxon>
        <taxon>Flavobacteriaceae</taxon>
        <taxon>Flavobacterium</taxon>
    </lineage>
</organism>
<dbReference type="Proteomes" id="UP000663440">
    <property type="component" value="Chromosome"/>
</dbReference>
<name>A0ABX7QC20_9FLAO</name>
<evidence type="ECO:0000313" key="2">
    <source>
        <dbReference type="Proteomes" id="UP000663440"/>
    </source>
</evidence>
<protein>
    <submittedName>
        <fullName evidence="1">Uncharacterized protein</fullName>
    </submittedName>
</protein>
<keyword evidence="2" id="KW-1185">Reference proteome</keyword>
<dbReference type="EMBL" id="CP071448">
    <property type="protein sequence ID" value="QSW88595.1"/>
    <property type="molecule type" value="Genomic_DNA"/>
</dbReference>
<evidence type="ECO:0000313" key="1">
    <source>
        <dbReference type="EMBL" id="QSW88595.1"/>
    </source>
</evidence>
<gene>
    <name evidence="1" type="ORF">J0383_20425</name>
</gene>